<dbReference type="InterPro" id="IPR036081">
    <property type="entry name" value="Translin_sf"/>
</dbReference>
<dbReference type="EMBL" id="HBUF01041206">
    <property type="protein sequence ID" value="CAG6618176.1"/>
    <property type="molecule type" value="Transcribed_RNA"/>
</dbReference>
<dbReference type="SUPFAM" id="SSF74784">
    <property type="entry name" value="Translin"/>
    <property type="match status" value="1"/>
</dbReference>
<dbReference type="Gene3D" id="1.20.58.190">
    <property type="entry name" value="Translin, domain 1"/>
    <property type="match status" value="1"/>
</dbReference>
<evidence type="ECO:0000313" key="2">
    <source>
        <dbReference type="EMBL" id="CAG6618176.1"/>
    </source>
</evidence>
<feature type="region of interest" description="Disordered" evidence="1">
    <location>
        <begin position="1"/>
        <end position="29"/>
    </location>
</feature>
<name>A0A8D8M037_9HEMI</name>
<protein>
    <submittedName>
        <fullName evidence="2">Translin-associated protein X</fullName>
    </submittedName>
</protein>
<sequence length="129" mass="14912">MSNRGGGFRDRKRRDQGGSNMSGGEKKKLLIDENNPVVQEFRKYAVIMNAKQDKYERLVKISRDITIESKRVIFLLHSLLRSDTQKVLEEAETRLNALMQTQFKAIKAELKGEDLYQYLRAFSAGLFLI</sequence>
<reference evidence="2" key="1">
    <citation type="submission" date="2021-05" db="EMBL/GenBank/DDBJ databases">
        <authorList>
            <person name="Alioto T."/>
            <person name="Alioto T."/>
            <person name="Gomez Garrido J."/>
        </authorList>
    </citation>
    <scope>NUCLEOTIDE SEQUENCE</scope>
</reference>
<dbReference type="EMBL" id="HBUF01383995">
    <property type="protein sequence ID" value="CAG6731397.1"/>
    <property type="molecule type" value="Transcribed_RNA"/>
</dbReference>
<dbReference type="InterPro" id="IPR002848">
    <property type="entry name" value="Translin_fam"/>
</dbReference>
<feature type="compositionally biased region" description="Basic and acidic residues" evidence="1">
    <location>
        <begin position="7"/>
        <end position="16"/>
    </location>
</feature>
<accession>A0A8D8M037</accession>
<dbReference type="Pfam" id="PF01997">
    <property type="entry name" value="Translin"/>
    <property type="match status" value="1"/>
</dbReference>
<evidence type="ECO:0000256" key="1">
    <source>
        <dbReference type="SAM" id="MobiDB-lite"/>
    </source>
</evidence>
<organism evidence="2">
    <name type="scientific">Cacopsylla melanoneura</name>
    <dbReference type="NCBI Taxonomy" id="428564"/>
    <lineage>
        <taxon>Eukaryota</taxon>
        <taxon>Metazoa</taxon>
        <taxon>Ecdysozoa</taxon>
        <taxon>Arthropoda</taxon>
        <taxon>Hexapoda</taxon>
        <taxon>Insecta</taxon>
        <taxon>Pterygota</taxon>
        <taxon>Neoptera</taxon>
        <taxon>Paraneoptera</taxon>
        <taxon>Hemiptera</taxon>
        <taxon>Sternorrhyncha</taxon>
        <taxon>Psylloidea</taxon>
        <taxon>Psyllidae</taxon>
        <taxon>Psyllinae</taxon>
        <taxon>Cacopsylla</taxon>
    </lineage>
</organism>
<proteinExistence type="predicted"/>
<dbReference type="PANTHER" id="PTHR10741">
    <property type="entry name" value="TRANSLIN AND TRANSLIN ASSOCIATED PROTEIN X"/>
    <property type="match status" value="1"/>
</dbReference>
<dbReference type="InterPro" id="IPR016068">
    <property type="entry name" value="Translin_N"/>
</dbReference>
<dbReference type="AlphaFoldDB" id="A0A8D8M037"/>
<dbReference type="GO" id="GO:0043565">
    <property type="term" value="F:sequence-specific DNA binding"/>
    <property type="evidence" value="ECO:0007669"/>
    <property type="project" value="InterPro"/>
</dbReference>